<gene>
    <name evidence="1" type="ORF">H7F16_18250</name>
</gene>
<evidence type="ECO:0000313" key="2">
    <source>
        <dbReference type="Proteomes" id="UP000555411"/>
    </source>
</evidence>
<keyword evidence="2" id="KW-1185">Reference proteome</keyword>
<accession>A0A842ICU5</accession>
<organism evidence="1 2">
    <name type="scientific">Paragemmobacter straminiformis</name>
    <dbReference type="NCBI Taxonomy" id="2045119"/>
    <lineage>
        <taxon>Bacteria</taxon>
        <taxon>Pseudomonadati</taxon>
        <taxon>Pseudomonadota</taxon>
        <taxon>Alphaproteobacteria</taxon>
        <taxon>Rhodobacterales</taxon>
        <taxon>Paracoccaceae</taxon>
        <taxon>Paragemmobacter</taxon>
    </lineage>
</organism>
<reference evidence="1 2" key="1">
    <citation type="journal article" date="2017" name="Int. J. Syst. Evol. Microbiol.">
        <title>Gemmobacter straminiformis sp. nov., isolated from an artificial fountain.</title>
        <authorList>
            <person name="Kang J.Y."/>
            <person name="Kim M.J."/>
            <person name="Chun J."/>
            <person name="Son K.P."/>
            <person name="Jahng K.Y."/>
        </authorList>
    </citation>
    <scope>NUCLEOTIDE SEQUENCE [LARGE SCALE GENOMIC DNA]</scope>
    <source>
        <strain evidence="1 2">CAM-8</strain>
    </source>
</reference>
<proteinExistence type="predicted"/>
<dbReference type="RefSeq" id="WP_185799084.1">
    <property type="nucleotide sequence ID" value="NZ_JACLQD010000007.1"/>
</dbReference>
<dbReference type="EMBL" id="JACLQD010000007">
    <property type="protein sequence ID" value="MBC2837465.1"/>
    <property type="molecule type" value="Genomic_DNA"/>
</dbReference>
<sequence length="83" mass="9146">MPVERFIIRGDLAAATFLPWVARHLLRLGLRGETQRSDALCVEMLVEGPADLIDAMEMGVSLGPIEAWVETIERLPLNRCGSA</sequence>
<evidence type="ECO:0000313" key="1">
    <source>
        <dbReference type="EMBL" id="MBC2837465.1"/>
    </source>
</evidence>
<protein>
    <submittedName>
        <fullName evidence="1">Acylphosphatase</fullName>
    </submittedName>
</protein>
<dbReference type="AlphaFoldDB" id="A0A842ICU5"/>
<dbReference type="InterPro" id="IPR036046">
    <property type="entry name" value="Acylphosphatase-like_dom_sf"/>
</dbReference>
<dbReference type="Gene3D" id="3.30.70.100">
    <property type="match status" value="1"/>
</dbReference>
<dbReference type="SUPFAM" id="SSF54975">
    <property type="entry name" value="Acylphosphatase/BLUF domain-like"/>
    <property type="match status" value="1"/>
</dbReference>
<name>A0A842ICU5_9RHOB</name>
<dbReference type="Proteomes" id="UP000555411">
    <property type="component" value="Unassembled WGS sequence"/>
</dbReference>
<comment type="caution">
    <text evidence="1">The sequence shown here is derived from an EMBL/GenBank/DDBJ whole genome shotgun (WGS) entry which is preliminary data.</text>
</comment>